<dbReference type="AlphaFoldDB" id="A0A8J6PJJ9"/>
<comment type="caution">
    <text evidence="1">The sequence shown here is derived from an EMBL/GenBank/DDBJ whole genome shotgun (WGS) entry which is preliminary data.</text>
</comment>
<protein>
    <submittedName>
        <fullName evidence="1">Uncharacterized protein</fullName>
    </submittedName>
</protein>
<organism evidence="1 2">
    <name type="scientific">Massiliimalia timonensis</name>
    <dbReference type="NCBI Taxonomy" id="1987501"/>
    <lineage>
        <taxon>Bacteria</taxon>
        <taxon>Bacillati</taxon>
        <taxon>Bacillota</taxon>
        <taxon>Clostridia</taxon>
        <taxon>Eubacteriales</taxon>
        <taxon>Oscillospiraceae</taxon>
        <taxon>Massiliimalia</taxon>
    </lineage>
</organism>
<evidence type="ECO:0000313" key="2">
    <source>
        <dbReference type="Proteomes" id="UP000632659"/>
    </source>
</evidence>
<evidence type="ECO:0000313" key="1">
    <source>
        <dbReference type="EMBL" id="MBC8610850.1"/>
    </source>
</evidence>
<sequence length="167" mass="18969">MKVKQVAHLCLIGILLATVFFCGISVEAKPANVFDGKFTVYKRVKETQLLASPDSAYRFRLEWLDENGQVTKIENRRILPEENWLYPVDDQGYATLKAEFEGLEPGSYRLAELGTMQYSFQKGGNYSGKVRTNQNAVYFTLDEETPRASATFISRHHETGAGLWLHL</sequence>
<name>A0A8J6PJJ9_9FIRM</name>
<reference evidence="1" key="1">
    <citation type="submission" date="2020-08" db="EMBL/GenBank/DDBJ databases">
        <title>Genome public.</title>
        <authorList>
            <person name="Liu C."/>
            <person name="Sun Q."/>
        </authorList>
    </citation>
    <scope>NUCLEOTIDE SEQUENCE</scope>
    <source>
        <strain evidence="1">NSJ-15</strain>
    </source>
</reference>
<dbReference type="EMBL" id="JACRTL010000003">
    <property type="protein sequence ID" value="MBC8610850.1"/>
    <property type="molecule type" value="Genomic_DNA"/>
</dbReference>
<proteinExistence type="predicted"/>
<dbReference type="RefSeq" id="WP_154825427.1">
    <property type="nucleotide sequence ID" value="NZ_JACRTL010000003.1"/>
</dbReference>
<gene>
    <name evidence="1" type="ORF">H8702_06895</name>
</gene>
<dbReference type="Proteomes" id="UP000632659">
    <property type="component" value="Unassembled WGS sequence"/>
</dbReference>
<keyword evidence="2" id="KW-1185">Reference proteome</keyword>
<accession>A0A8J6PJJ9</accession>